<dbReference type="AlphaFoldDB" id="A0A6L0XRX9"/>
<proteinExistence type="predicted"/>
<evidence type="ECO:0000313" key="2">
    <source>
        <dbReference type="EMBL" id="CAC9497499.1"/>
    </source>
</evidence>
<gene>
    <name evidence="2" type="ORF">LINF_260027000</name>
</gene>
<evidence type="ECO:0000313" key="3">
    <source>
        <dbReference type="Proteomes" id="UP000255414"/>
    </source>
</evidence>
<feature type="compositionally biased region" description="Basic residues" evidence="1">
    <location>
        <begin position="418"/>
        <end position="429"/>
    </location>
</feature>
<dbReference type="Proteomes" id="UP000255414">
    <property type="component" value="Chromosome 26"/>
</dbReference>
<dbReference type="VEuPathDB" id="TriTrypDB:LINF_260027000"/>
<dbReference type="EMBL" id="LR812959">
    <property type="protein sequence ID" value="CAC9497499.1"/>
    <property type="molecule type" value="Genomic_DNA"/>
</dbReference>
<accession>A0A6L0XRX9</accession>
<feature type="region of interest" description="Disordered" evidence="1">
    <location>
        <begin position="50"/>
        <end position="79"/>
    </location>
</feature>
<reference evidence="2" key="1">
    <citation type="submission" date="2020-06" db="EMBL/GenBank/DDBJ databases">
        <authorList>
            <person name="Gonzalez-de la Fuente S."/>
            <person name="Peiro-Pastor R."/>
            <person name="Rastrojo A."/>
            <person name="Moreno J."/>
            <person name="Carrasco-Ramiro F."/>
            <person name="Requena JM."/>
            <person name="Aguado B."/>
        </authorList>
    </citation>
    <scope>NUCLEOTIDE SEQUENCE</scope>
</reference>
<name>A0A6L0XRX9_LEIIN</name>
<feature type="compositionally biased region" description="Polar residues" evidence="1">
    <location>
        <begin position="554"/>
        <end position="572"/>
    </location>
</feature>
<feature type="region of interest" description="Disordered" evidence="1">
    <location>
        <begin position="418"/>
        <end position="455"/>
    </location>
</feature>
<sequence length="1093" mass="118084">MQPPPSLSLQRGDSPQKTVCTQHAHDAASAVAAGHRGASSLHVARAMEAAETATPSTSRVLAEPSRPLGQKRQAPAACQRLQRRRGMDTLPAIGRLEAARRVTNRDWLHPLRALQRQRQTAAEAYIPYTIAVAEAENPQQARLALATMPLDWGCFKTKCADDLSVPWPSSAKAYRDVDAVIPAQKRLSNVDCIRRSSFVATEPPPRRLLIHEPRSRSCQGGGSYFSAAYSTTSRCGASVHTGTKDEMADTLAVKVDAVTPTRESPAHMPALPALESAADSDEHLSCISRQYARLDRLLRGYSTPDHHKIVASRVVPNETPAALSPELAPPCLYPQPPPSTSVVRLVVQPSIQLSRRSSLSLGVPFSSFHITPAAQLTRLSVTHVQGLPSFASLTAATSGAVTTPLGGANNTLRHFRAGNRLPQHPHGRHSASSQDLSNSHSRHHRTSTTRPPYTGGHAARFRCHCACVTEGHFHNLLQHEQQQRAHVAADAHRALSTVRALHNQYSQYLQVTRSQPHNCTAAAELQETSRLFPLYPSVNLENRHTDQHHHRESSNFSTQHRNNPESSANAITPQEAYEGVEEADHTAAPQEAYEGVEEADRAAAPQEAYEGVEEADRAAAPQEAYEGVEEADRAAAPQEAYEGVEEADRAAAPQEAYEGVEEADRAAAPQLDFSSVWFAGCGVQMRCDCGVVRIPDSDGIEGSGRNIGDADVRGGYRCGAPEARWDACGNVADVRAWFPDLTVDLDPEDSGVGEVFTEACGLRRAVVTCIEHLLRGPNWREHLVSCAARIRELVIADVSAMLDCSAACVRNVRLYAAGAAAAAGEGAALGRMEGDILRIDLDVIQEATVALHPLGGVQFLLDGCSFPYLQQWRRSRDELKCMGGGVAHGALSSLSKVAALSTNVEGDERSGGAQGVELQLWAYATKGAAARSRGRSVVKRLPLPLARVVYRPERRNCSESSLGSLTHVEQQTALSDPTYGASSCRLVESALRREVHTCKLPASAQAPPGPLPTQPVRSMPLQMATPSGIEEIIKQEKEKACNLTSTRPVATLLTVPAETLAMTSQPTEVAGLPKEEAHKASPRGFFSWKRKYT</sequence>
<feature type="region of interest" description="Disordered" evidence="1">
    <location>
        <begin position="543"/>
        <end position="663"/>
    </location>
</feature>
<protein>
    <submittedName>
        <fullName evidence="2">Cornifin_(SPRR)_family_-_putative</fullName>
    </submittedName>
</protein>
<evidence type="ECO:0000256" key="1">
    <source>
        <dbReference type="SAM" id="MobiDB-lite"/>
    </source>
</evidence>
<organism evidence="2 3">
    <name type="scientific">Leishmania infantum</name>
    <dbReference type="NCBI Taxonomy" id="5671"/>
    <lineage>
        <taxon>Eukaryota</taxon>
        <taxon>Discoba</taxon>
        <taxon>Euglenozoa</taxon>
        <taxon>Kinetoplastea</taxon>
        <taxon>Metakinetoplastina</taxon>
        <taxon>Trypanosomatida</taxon>
        <taxon>Trypanosomatidae</taxon>
        <taxon>Leishmaniinae</taxon>
        <taxon>Leishmania</taxon>
    </lineage>
</organism>